<evidence type="ECO:0000313" key="1">
    <source>
        <dbReference type="EMBL" id="PTQ85813.1"/>
    </source>
</evidence>
<protein>
    <submittedName>
        <fullName evidence="1">Uncharacterized protein</fullName>
    </submittedName>
</protein>
<dbReference type="EMBL" id="QAON01000049">
    <property type="protein sequence ID" value="PTQ85813.1"/>
    <property type="molecule type" value="Genomic_DNA"/>
</dbReference>
<organism evidence="1 2">
    <name type="scientific">Agitococcus lubricus</name>
    <dbReference type="NCBI Taxonomy" id="1077255"/>
    <lineage>
        <taxon>Bacteria</taxon>
        <taxon>Pseudomonadati</taxon>
        <taxon>Pseudomonadota</taxon>
        <taxon>Gammaproteobacteria</taxon>
        <taxon>Moraxellales</taxon>
        <taxon>Moraxellaceae</taxon>
        <taxon>Agitococcus</taxon>
    </lineage>
</organism>
<dbReference type="AlphaFoldDB" id="A0A2T5IPR1"/>
<dbReference type="RefSeq" id="WP_146164498.1">
    <property type="nucleotide sequence ID" value="NZ_QAON01000049.1"/>
</dbReference>
<reference evidence="1 2" key="1">
    <citation type="submission" date="2018-04" db="EMBL/GenBank/DDBJ databases">
        <title>Genomic Encyclopedia of Archaeal and Bacterial Type Strains, Phase II (KMG-II): from individual species to whole genera.</title>
        <authorList>
            <person name="Goeker M."/>
        </authorList>
    </citation>
    <scope>NUCLEOTIDE SEQUENCE [LARGE SCALE GENOMIC DNA]</scope>
    <source>
        <strain evidence="1 2">DSM 5822</strain>
    </source>
</reference>
<name>A0A2T5IPR1_9GAMM</name>
<evidence type="ECO:0000313" key="2">
    <source>
        <dbReference type="Proteomes" id="UP000244223"/>
    </source>
</evidence>
<keyword evidence="2" id="KW-1185">Reference proteome</keyword>
<sequence length="105" mass="11319">MTLTRIYLIFNESNTGESSEEGQRAVANLVITEAGFVINEDGTISGGEGDFGKFAGDEAPYTGKKFLEPANPEDPWLLSDGIRVLFSLQGEVSIPAFDSYIDPSP</sequence>
<feature type="non-terminal residue" evidence="1">
    <location>
        <position position="105"/>
    </location>
</feature>
<gene>
    <name evidence="1" type="ORF">C8N29_1491</name>
</gene>
<dbReference type="Proteomes" id="UP000244223">
    <property type="component" value="Unassembled WGS sequence"/>
</dbReference>
<proteinExistence type="predicted"/>
<accession>A0A2T5IPR1</accession>
<comment type="caution">
    <text evidence="1">The sequence shown here is derived from an EMBL/GenBank/DDBJ whole genome shotgun (WGS) entry which is preliminary data.</text>
</comment>